<dbReference type="STRING" id="717962.CC1_22090"/>
<dbReference type="EMBL" id="FP929038">
    <property type="protein sequence ID" value="CBK80901.1"/>
    <property type="molecule type" value="Genomic_DNA"/>
</dbReference>
<dbReference type="InterPro" id="IPR029063">
    <property type="entry name" value="SAM-dependent_MTases_sf"/>
</dbReference>
<dbReference type="SUPFAM" id="SSF53335">
    <property type="entry name" value="S-adenosyl-L-methionine-dependent methyltransferases"/>
    <property type="match status" value="1"/>
</dbReference>
<dbReference type="AlphaFoldDB" id="D4J980"/>
<name>D4J980_9FIRM</name>
<evidence type="ECO:0008006" key="3">
    <source>
        <dbReference type="Google" id="ProtNLM"/>
    </source>
</evidence>
<evidence type="ECO:0000313" key="1">
    <source>
        <dbReference type="EMBL" id="CBK80901.1"/>
    </source>
</evidence>
<dbReference type="Proteomes" id="UP000008798">
    <property type="component" value="Chromosome"/>
</dbReference>
<organism evidence="1 2">
    <name type="scientific">Coprococcus catus GD/7</name>
    <dbReference type="NCBI Taxonomy" id="717962"/>
    <lineage>
        <taxon>Bacteria</taxon>
        <taxon>Bacillati</taxon>
        <taxon>Bacillota</taxon>
        <taxon>Clostridia</taxon>
        <taxon>Lachnospirales</taxon>
        <taxon>Lachnospiraceae</taxon>
        <taxon>Coprococcus</taxon>
    </lineage>
</organism>
<accession>D4J980</accession>
<evidence type="ECO:0000313" key="2">
    <source>
        <dbReference type="Proteomes" id="UP000008798"/>
    </source>
</evidence>
<dbReference type="KEGG" id="cct:CC1_22090"/>
<protein>
    <recommendedName>
        <fullName evidence="3">DNA modification methylase</fullName>
    </recommendedName>
</protein>
<dbReference type="PATRIC" id="fig|717962.3.peg.2118"/>
<sequence>MDRRDIEKVLETKDQSVLDFPDRGIWGDNRYRGNCSGWIQAFLIWKYQVKKMAELFAGSGTGSDVCRDMGVSYIGADLNPNPVRKNILSVNAVTDDVPDEFRNADMLFMHPPYGKEIRIPYAGSMYADPTGKLSLSDLGQMPWLQFMKELNTIVMKYYAAMETGSRMAILMGDVRRNGLHSMLTDIVKPGQLEQIIVKMQHNTVSGRSGNTYGGHKNFVPLVHEYILVMKKIQEYMIMFQLPQNYEIDIRDSKTATWKDVVFAVMQKLGSSDLNGIYAEVRTYKKAEGREHYKEKVRQCLQQLEKAGLTRSIRTGVWAVA</sequence>
<gene>
    <name evidence="1" type="ORF">CC1_22090</name>
</gene>
<dbReference type="HOGENOM" id="CLU_067754_0_0_9"/>
<dbReference type="RefSeq" id="WP_015514469.1">
    <property type="nucleotide sequence ID" value="NC_021009.1"/>
</dbReference>
<proteinExistence type="predicted"/>
<reference evidence="1 2" key="1">
    <citation type="submission" date="2010-03" db="EMBL/GenBank/DDBJ databases">
        <title>The genome sequence of Coprococcus catus GD/7.</title>
        <authorList>
            <consortium name="metaHIT consortium -- http://www.metahit.eu/"/>
            <person name="Pajon A."/>
            <person name="Turner K."/>
            <person name="Parkhill J."/>
            <person name="Duncan S."/>
            <person name="Flint H."/>
        </authorList>
    </citation>
    <scope>NUCLEOTIDE SEQUENCE [LARGE SCALE GENOMIC DNA]</scope>
    <source>
        <strain evidence="1 2">GD/7</strain>
    </source>
</reference>
<reference evidence="1 2" key="2">
    <citation type="submission" date="2010-03" db="EMBL/GenBank/DDBJ databases">
        <authorList>
            <person name="Pajon A."/>
        </authorList>
    </citation>
    <scope>NUCLEOTIDE SEQUENCE [LARGE SCALE GENOMIC DNA]</scope>
    <source>
        <strain evidence="1 2">GD/7</strain>
    </source>
</reference>